<dbReference type="FunFam" id="3.30.230.70:FF:000007">
    <property type="entry name" value="Exosome complex component RRP45B"/>
    <property type="match status" value="1"/>
</dbReference>
<evidence type="ECO:0000256" key="3">
    <source>
        <dbReference type="ARBA" id="ARBA00006678"/>
    </source>
</evidence>
<keyword evidence="4" id="KW-0963">Cytoplasm</keyword>
<organism evidence="11 12">
    <name type="scientific">Abeliophyllum distichum</name>
    <dbReference type="NCBI Taxonomy" id="126358"/>
    <lineage>
        <taxon>Eukaryota</taxon>
        <taxon>Viridiplantae</taxon>
        <taxon>Streptophyta</taxon>
        <taxon>Embryophyta</taxon>
        <taxon>Tracheophyta</taxon>
        <taxon>Spermatophyta</taxon>
        <taxon>Magnoliopsida</taxon>
        <taxon>eudicotyledons</taxon>
        <taxon>Gunneridae</taxon>
        <taxon>Pentapetalae</taxon>
        <taxon>asterids</taxon>
        <taxon>lamiids</taxon>
        <taxon>Lamiales</taxon>
        <taxon>Oleaceae</taxon>
        <taxon>Forsythieae</taxon>
        <taxon>Abeliophyllum</taxon>
    </lineage>
</organism>
<comment type="subcellular location">
    <subcellularLocation>
        <location evidence="2">Cytoplasm</location>
    </subcellularLocation>
    <subcellularLocation>
        <location evidence="1">Nucleus</location>
    </subcellularLocation>
</comment>
<comment type="similarity">
    <text evidence="3">Belongs to the RNase PH family.</text>
</comment>
<gene>
    <name evidence="11" type="ORF">Adt_16423</name>
</gene>
<dbReference type="InterPro" id="IPR036345">
    <property type="entry name" value="ExoRNase_PH_dom2_sf"/>
</dbReference>
<dbReference type="GO" id="GO:0005737">
    <property type="term" value="C:cytoplasm"/>
    <property type="evidence" value="ECO:0007669"/>
    <property type="project" value="UniProtKB-SubCell"/>
</dbReference>
<evidence type="ECO:0000313" key="11">
    <source>
        <dbReference type="EMBL" id="KAL2510823.1"/>
    </source>
</evidence>
<feature type="compositionally biased region" description="Polar residues" evidence="8">
    <location>
        <begin position="408"/>
        <end position="427"/>
    </location>
</feature>
<comment type="caution">
    <text evidence="11">The sequence shown here is derived from an EMBL/GenBank/DDBJ whole genome shotgun (WGS) entry which is preliminary data.</text>
</comment>
<name>A0ABD1TDM0_9LAMI</name>
<feature type="domain" description="Exoribonuclease phosphorolytic" evidence="10">
    <location>
        <begin position="197"/>
        <end position="263"/>
    </location>
</feature>
<dbReference type="PANTHER" id="PTHR11097:SF14">
    <property type="entry name" value="EXOSOME COMPLEX COMPONENT RRP45"/>
    <property type="match status" value="1"/>
</dbReference>
<dbReference type="GO" id="GO:0005634">
    <property type="term" value="C:nucleus"/>
    <property type="evidence" value="ECO:0007669"/>
    <property type="project" value="UniProtKB-SubCell"/>
</dbReference>
<evidence type="ECO:0000313" key="12">
    <source>
        <dbReference type="Proteomes" id="UP001604336"/>
    </source>
</evidence>
<dbReference type="CDD" id="cd11368">
    <property type="entry name" value="RNase_PH_RRP45"/>
    <property type="match status" value="1"/>
</dbReference>
<feature type="compositionally biased region" description="Basic and acidic residues" evidence="8">
    <location>
        <begin position="428"/>
        <end position="438"/>
    </location>
</feature>
<keyword evidence="6" id="KW-0539">Nucleus</keyword>
<dbReference type="Pfam" id="PF03725">
    <property type="entry name" value="RNase_PH_C"/>
    <property type="match status" value="1"/>
</dbReference>
<evidence type="ECO:0000256" key="2">
    <source>
        <dbReference type="ARBA" id="ARBA00004496"/>
    </source>
</evidence>
<dbReference type="PANTHER" id="PTHR11097">
    <property type="entry name" value="EXOSOME COMPLEX EXONUCLEASE RIBOSOMAL RNA PROCESSING PROTEIN"/>
    <property type="match status" value="1"/>
</dbReference>
<dbReference type="Proteomes" id="UP001604336">
    <property type="component" value="Unassembled WGS sequence"/>
</dbReference>
<dbReference type="SUPFAM" id="SSF54211">
    <property type="entry name" value="Ribosomal protein S5 domain 2-like"/>
    <property type="match status" value="1"/>
</dbReference>
<evidence type="ECO:0000259" key="9">
    <source>
        <dbReference type="Pfam" id="PF01138"/>
    </source>
</evidence>
<accession>A0ABD1TDM0</accession>
<reference evidence="12" key="1">
    <citation type="submission" date="2024-07" db="EMBL/GenBank/DDBJ databases">
        <title>Two chromosome-level genome assemblies of Korean endemic species Abeliophyllum distichum and Forsythia ovata (Oleaceae).</title>
        <authorList>
            <person name="Jang H."/>
        </authorList>
    </citation>
    <scope>NUCLEOTIDE SEQUENCE [LARGE SCALE GENOMIC DNA]</scope>
</reference>
<keyword evidence="12" id="KW-1185">Reference proteome</keyword>
<dbReference type="InterPro" id="IPR050590">
    <property type="entry name" value="Exosome_comp_Rrp42_subfam"/>
</dbReference>
<feature type="domain" description="Exoribonuclease phosphorolytic" evidence="9">
    <location>
        <begin position="37"/>
        <end position="168"/>
    </location>
</feature>
<dbReference type="Gene3D" id="3.30.230.70">
    <property type="entry name" value="GHMP Kinase, N-terminal domain"/>
    <property type="match status" value="1"/>
</dbReference>
<evidence type="ECO:0000259" key="10">
    <source>
        <dbReference type="Pfam" id="PF03725"/>
    </source>
</evidence>
<evidence type="ECO:0000256" key="6">
    <source>
        <dbReference type="ARBA" id="ARBA00023242"/>
    </source>
</evidence>
<evidence type="ECO:0000256" key="1">
    <source>
        <dbReference type="ARBA" id="ARBA00004123"/>
    </source>
</evidence>
<dbReference type="InterPro" id="IPR033100">
    <property type="entry name" value="Rrp45"/>
</dbReference>
<dbReference type="InterPro" id="IPR027408">
    <property type="entry name" value="PNPase/RNase_PH_dom_sf"/>
</dbReference>
<dbReference type="SUPFAM" id="SSF55666">
    <property type="entry name" value="Ribonuclease PH domain 2-like"/>
    <property type="match status" value="1"/>
</dbReference>
<dbReference type="GO" id="GO:0003723">
    <property type="term" value="F:RNA binding"/>
    <property type="evidence" value="ECO:0007669"/>
    <property type="project" value="UniProtKB-KW"/>
</dbReference>
<proteinExistence type="inferred from homology"/>
<dbReference type="InterPro" id="IPR015847">
    <property type="entry name" value="ExoRNase_PH_dom2"/>
</dbReference>
<protein>
    <recommendedName>
        <fullName evidence="7">Protein ECERIFERUM 7</fullName>
    </recommendedName>
</protein>
<feature type="region of interest" description="Disordered" evidence="8">
    <location>
        <begin position="314"/>
        <end position="366"/>
    </location>
</feature>
<evidence type="ECO:0000256" key="8">
    <source>
        <dbReference type="SAM" id="MobiDB-lite"/>
    </source>
</evidence>
<evidence type="ECO:0000256" key="5">
    <source>
        <dbReference type="ARBA" id="ARBA00022884"/>
    </source>
</evidence>
<dbReference type="AlphaFoldDB" id="A0ABD1TDM0"/>
<dbReference type="Pfam" id="PF01138">
    <property type="entry name" value="RNase_PH"/>
    <property type="match status" value="1"/>
</dbReference>
<dbReference type="InterPro" id="IPR001247">
    <property type="entry name" value="ExoRNase_PH_dom1"/>
</dbReference>
<keyword evidence="5" id="KW-0694">RNA-binding</keyword>
<dbReference type="InterPro" id="IPR020568">
    <property type="entry name" value="Ribosomal_Su5_D2-typ_SF"/>
</dbReference>
<evidence type="ECO:0000256" key="4">
    <source>
        <dbReference type="ARBA" id="ARBA00022490"/>
    </source>
</evidence>
<feature type="compositionally biased region" description="Basic and acidic residues" evidence="8">
    <location>
        <begin position="314"/>
        <end position="323"/>
    </location>
</feature>
<sequence length="454" mass="49743">MEQRLANTWRMTVNEKKFIETDLLSDLRIDGRRPFDYRNLTIRFGRDDGSSEVQLGQTHVMGFVTSQLVQPYRDRPNEGTLAIYTEFSPMADPSFEAGRPAESAVELGRIIDRGLRESRAVDTESLCVVAGKWVWSLRIDLHILDNGGNLVDAANIAALASLLTFRRPECTLGGEDGQEVIIHAPEAREALPLTVHHLPIAITFAFIGDENTVVIDPSHFEEAVMGGRMTATLNANGDICAVQKAGGEGVIQSVIMQCLRIASVKAVDITRKIEDAVKSNNTERALRKIKRHPPSAVVDVIKAGQKGADNLLKENMEKPKQEIEDTSVSQSDDMDIETRSSNQDESKPRIDKETSFIGGPSSWDPYSKGVNVDELKASLASRVAASPPKKMDTVPPVEPHVTVMDPPLTSTNAAPSSEENTGAGQQMNKEKTLKDAVKPKHKRKKKTSANTDAS</sequence>
<feature type="compositionally biased region" description="Basic and acidic residues" evidence="8">
    <location>
        <begin position="336"/>
        <end position="354"/>
    </location>
</feature>
<evidence type="ECO:0000256" key="7">
    <source>
        <dbReference type="ARBA" id="ARBA00079975"/>
    </source>
</evidence>
<feature type="region of interest" description="Disordered" evidence="8">
    <location>
        <begin position="381"/>
        <end position="454"/>
    </location>
</feature>
<dbReference type="EMBL" id="JBFOLK010000005">
    <property type="protein sequence ID" value="KAL2510823.1"/>
    <property type="molecule type" value="Genomic_DNA"/>
</dbReference>